<proteinExistence type="predicted"/>
<evidence type="ECO:0000256" key="2">
    <source>
        <dbReference type="ARBA" id="ARBA00022475"/>
    </source>
</evidence>
<keyword evidence="3 7" id="KW-0812">Transmembrane</keyword>
<feature type="transmembrane region" description="Helical" evidence="7">
    <location>
        <begin position="49"/>
        <end position="73"/>
    </location>
</feature>
<accession>U1N1I2</accession>
<feature type="transmembrane region" description="Helical" evidence="7">
    <location>
        <begin position="316"/>
        <end position="341"/>
    </location>
</feature>
<keyword evidence="5 7" id="KW-0472">Membrane</keyword>
<comment type="subcellular location">
    <subcellularLocation>
        <location evidence="1">Cell membrane</location>
        <topology evidence="1">Multi-pass membrane protein</topology>
    </subcellularLocation>
</comment>
<keyword evidence="4 7" id="KW-1133">Transmembrane helix</keyword>
<dbReference type="InterPro" id="IPR002293">
    <property type="entry name" value="AA/rel_permease1"/>
</dbReference>
<dbReference type="Gene3D" id="1.20.1740.10">
    <property type="entry name" value="Amino acid/polyamine transporter I"/>
    <property type="match status" value="1"/>
</dbReference>
<dbReference type="Pfam" id="PF13520">
    <property type="entry name" value="AA_permease_2"/>
    <property type="match status" value="1"/>
</dbReference>
<evidence type="ECO:0000256" key="4">
    <source>
        <dbReference type="ARBA" id="ARBA00022989"/>
    </source>
</evidence>
<evidence type="ECO:0000313" key="9">
    <source>
        <dbReference type="Proteomes" id="UP000030649"/>
    </source>
</evidence>
<name>U1N1I2_9EURY</name>
<feature type="transmembrane region" description="Helical" evidence="7">
    <location>
        <begin position="428"/>
        <end position="445"/>
    </location>
</feature>
<evidence type="ECO:0000256" key="7">
    <source>
        <dbReference type="SAM" id="Phobius"/>
    </source>
</evidence>
<dbReference type="PIRSF" id="PIRSF006060">
    <property type="entry name" value="AA_transporter"/>
    <property type="match status" value="1"/>
</dbReference>
<feature type="transmembrane region" description="Helical" evidence="7">
    <location>
        <begin position="134"/>
        <end position="167"/>
    </location>
</feature>
<feature type="transmembrane region" description="Helical" evidence="7">
    <location>
        <begin position="389"/>
        <end position="407"/>
    </location>
</feature>
<dbReference type="EMBL" id="KE356560">
    <property type="protein sequence ID" value="ERG90325.1"/>
    <property type="molecule type" value="Genomic_DNA"/>
</dbReference>
<feature type="transmembrane region" description="Helical" evidence="7">
    <location>
        <begin position="179"/>
        <end position="200"/>
    </location>
</feature>
<dbReference type="PANTHER" id="PTHR42770">
    <property type="entry name" value="AMINO ACID TRANSPORTER-RELATED"/>
    <property type="match status" value="1"/>
</dbReference>
<gene>
    <name evidence="8" type="ORF">J07HQW1_00344</name>
</gene>
<evidence type="ECO:0000256" key="3">
    <source>
        <dbReference type="ARBA" id="ARBA00022692"/>
    </source>
</evidence>
<evidence type="ECO:0000256" key="1">
    <source>
        <dbReference type="ARBA" id="ARBA00004651"/>
    </source>
</evidence>
<dbReference type="GO" id="GO:0022857">
    <property type="term" value="F:transmembrane transporter activity"/>
    <property type="evidence" value="ECO:0007669"/>
    <property type="project" value="InterPro"/>
</dbReference>
<feature type="region of interest" description="Disordered" evidence="6">
    <location>
        <begin position="479"/>
        <end position="548"/>
    </location>
</feature>
<evidence type="ECO:0000256" key="5">
    <source>
        <dbReference type="ARBA" id="ARBA00023136"/>
    </source>
</evidence>
<reference evidence="8 9" key="1">
    <citation type="journal article" date="2013" name="PLoS ONE">
        <title>Assembly-driven community genomics of a hypersaline microbial ecosystem.</title>
        <authorList>
            <person name="Podell S."/>
            <person name="Ugalde J.A."/>
            <person name="Narasingarao P."/>
            <person name="Banfield J.F."/>
            <person name="Heidelberg K.B."/>
            <person name="Allen E.E."/>
        </authorList>
    </citation>
    <scope>NUCLEOTIDE SEQUENCE [LARGE SCALE GENOMIC DNA]</scope>
    <source>
        <strain evidence="9">J07HQW1</strain>
    </source>
</reference>
<feature type="transmembrane region" description="Helical" evidence="7">
    <location>
        <begin position="94"/>
        <end position="114"/>
    </location>
</feature>
<dbReference type="HOGENOM" id="CLU_007946_15_12_2"/>
<evidence type="ECO:0000256" key="6">
    <source>
        <dbReference type="SAM" id="MobiDB-lite"/>
    </source>
</evidence>
<keyword evidence="2" id="KW-1003">Cell membrane</keyword>
<protein>
    <submittedName>
        <fullName evidence="8">Amino acid transporter</fullName>
    </submittedName>
</protein>
<feature type="compositionally biased region" description="Gly residues" evidence="6">
    <location>
        <begin position="483"/>
        <end position="501"/>
    </location>
</feature>
<dbReference type="Proteomes" id="UP000030649">
    <property type="component" value="Unassembled WGS sequence"/>
</dbReference>
<feature type="transmembrane region" description="Helical" evidence="7">
    <location>
        <begin position="362"/>
        <end position="383"/>
    </location>
</feature>
<organism evidence="8 9">
    <name type="scientific">Haloquadratum walsbyi J07HQW1</name>
    <dbReference type="NCBI Taxonomy" id="1238424"/>
    <lineage>
        <taxon>Archaea</taxon>
        <taxon>Methanobacteriati</taxon>
        <taxon>Methanobacteriota</taxon>
        <taxon>Stenosarchaea group</taxon>
        <taxon>Halobacteria</taxon>
        <taxon>Halobacteriales</taxon>
        <taxon>Haloferacaceae</taxon>
        <taxon>Haloquadratum</taxon>
    </lineage>
</organism>
<feature type="transmembrane region" description="Helical" evidence="7">
    <location>
        <begin position="259"/>
        <end position="279"/>
    </location>
</feature>
<dbReference type="STRING" id="1238424.J07HQW1_00344"/>
<feature type="transmembrane region" description="Helical" evidence="7">
    <location>
        <begin position="451"/>
        <end position="470"/>
    </location>
</feature>
<feature type="transmembrane region" description="Helical" evidence="7">
    <location>
        <begin position="20"/>
        <end position="43"/>
    </location>
</feature>
<evidence type="ECO:0000313" key="8">
    <source>
        <dbReference type="EMBL" id="ERG90325.1"/>
    </source>
</evidence>
<dbReference type="GO" id="GO:0005886">
    <property type="term" value="C:plasma membrane"/>
    <property type="evidence" value="ECO:0007669"/>
    <property type="project" value="UniProtKB-SubCell"/>
</dbReference>
<dbReference type="InterPro" id="IPR050367">
    <property type="entry name" value="APC_superfamily"/>
</dbReference>
<dbReference type="PANTHER" id="PTHR42770:SF11">
    <property type="entry name" value="INNER MEMBRANE TRANSPORT PROTEIN YBAT"/>
    <property type="match status" value="1"/>
</dbReference>
<sequence length="548" mass="56858">MYYTSMSQGTRKPTAELGLLDATMIGMGAMIGAGIFVLTGLAAEISGPAALLVFVLNGIVTAFTGLSYAELAASIPKSGGGYAFVREIFDDRSSFLLGWMLWFAYMIAGALYALGFAPNFIELLHVYGFTPKPGAVGAIALPVISIDIPVQLGLAFVAVSLLVAVNAVSTAASGSAETFFTITKVLILLIFILFGYLSVGGGEPTSFTLQNFDPLFPDDSSALSILPAMGLTFIAFEGYDLITTVTEEVENPRENIPKAIFLSLAATVIIYALVVSVAIGTLGASGLAQAGEAGIAAAATSFMPTGLPIIKNGGAVIVFGAVFSTLTALNAVVIASSRVAFAMGREGQLIGSIGNLHHRFGTPFIAIIVSGAVMLFSVALPTASAGNMSSLFFLLSFIIVNFSVIKLRRERPDMTRPYTIPYYPAPPIIGIVLNVLLTGVLVWYLTQTDQLALLLSVGWIALGLLAYYGLNWLRSRSNPAPSSGGGGGGSTPDGPTSGSGSGSDPNSDPTPTSDPVDAAMTDSDSDPTLSRDTDTQDGPAHTGAQEEV</sequence>
<feature type="transmembrane region" description="Helical" evidence="7">
    <location>
        <begin position="220"/>
        <end position="239"/>
    </location>
</feature>
<feature type="compositionally biased region" description="Low complexity" evidence="6">
    <location>
        <begin position="502"/>
        <end position="515"/>
    </location>
</feature>
<dbReference type="AlphaFoldDB" id="U1N1I2"/>